<organism evidence="2 3">
    <name type="scientific">Myotis myotis</name>
    <name type="common">Greater mouse-eared bat</name>
    <name type="synonym">Vespertilio myotis</name>
    <dbReference type="NCBI Taxonomy" id="51298"/>
    <lineage>
        <taxon>Eukaryota</taxon>
        <taxon>Metazoa</taxon>
        <taxon>Chordata</taxon>
        <taxon>Craniata</taxon>
        <taxon>Vertebrata</taxon>
        <taxon>Euteleostomi</taxon>
        <taxon>Mammalia</taxon>
        <taxon>Eutheria</taxon>
        <taxon>Laurasiatheria</taxon>
        <taxon>Chiroptera</taxon>
        <taxon>Yangochiroptera</taxon>
        <taxon>Vespertilionidae</taxon>
        <taxon>Myotis</taxon>
    </lineage>
</organism>
<accession>A0A7J7Z6L5</accession>
<reference evidence="2 3" key="1">
    <citation type="journal article" date="2020" name="Nature">
        <title>Six reference-quality genomes reveal evolution of bat adaptations.</title>
        <authorList>
            <person name="Jebb D."/>
            <person name="Huang Z."/>
            <person name="Pippel M."/>
            <person name="Hughes G.M."/>
            <person name="Lavrichenko K."/>
            <person name="Devanna P."/>
            <person name="Winkler S."/>
            <person name="Jermiin L.S."/>
            <person name="Skirmuntt E.C."/>
            <person name="Katzourakis A."/>
            <person name="Burkitt-Gray L."/>
            <person name="Ray D.A."/>
            <person name="Sullivan K.A.M."/>
            <person name="Roscito J.G."/>
            <person name="Kirilenko B.M."/>
            <person name="Davalos L.M."/>
            <person name="Corthals A.P."/>
            <person name="Power M.L."/>
            <person name="Jones G."/>
            <person name="Ransome R.D."/>
            <person name="Dechmann D.K.N."/>
            <person name="Locatelli A.G."/>
            <person name="Puechmaille S.J."/>
            <person name="Fedrigo O."/>
            <person name="Jarvis E.D."/>
            <person name="Hiller M."/>
            <person name="Vernes S.C."/>
            <person name="Myers E.W."/>
            <person name="Teeling E.C."/>
        </authorList>
    </citation>
    <scope>NUCLEOTIDE SEQUENCE [LARGE SCALE GENOMIC DNA]</scope>
    <source>
        <strain evidence="2">MMyoMyo1</strain>
        <tissue evidence="2">Flight muscle</tissue>
    </source>
</reference>
<name>A0A7J7Z6L5_MYOMY</name>
<keyword evidence="3" id="KW-1185">Reference proteome</keyword>
<feature type="region of interest" description="Disordered" evidence="1">
    <location>
        <begin position="1"/>
        <end position="37"/>
    </location>
</feature>
<dbReference type="EMBL" id="JABWUV010000003">
    <property type="protein sequence ID" value="KAF6369340.1"/>
    <property type="molecule type" value="Genomic_DNA"/>
</dbReference>
<dbReference type="Proteomes" id="UP000527355">
    <property type="component" value="Unassembled WGS sequence"/>
</dbReference>
<evidence type="ECO:0000256" key="1">
    <source>
        <dbReference type="SAM" id="MobiDB-lite"/>
    </source>
</evidence>
<dbReference type="AlphaFoldDB" id="A0A7J7Z6L5"/>
<proteinExistence type="predicted"/>
<evidence type="ECO:0000313" key="3">
    <source>
        <dbReference type="Proteomes" id="UP000527355"/>
    </source>
</evidence>
<evidence type="ECO:0000313" key="2">
    <source>
        <dbReference type="EMBL" id="KAF6369340.1"/>
    </source>
</evidence>
<feature type="region of interest" description="Disordered" evidence="1">
    <location>
        <begin position="68"/>
        <end position="87"/>
    </location>
</feature>
<feature type="region of interest" description="Disordered" evidence="1">
    <location>
        <begin position="160"/>
        <end position="189"/>
    </location>
</feature>
<sequence length="189" mass="20631">MEWGTTWKKGWETSMHPLRNVKEGSTHSQGEQLGSGGAWAQTEVGHGLCTPNTRSKVRKFTARQDHIRLPPSRGAGGRGPVAPAVSGRRRGVAADLFTRARRESVRFLDRRAPAPRLSPLPHRPEQQDLVARTGCQDYLFPLERLLRRVSEVSQRSASLLDGCGPRGGLSGSALPGLPSLWAPQDTLVS</sequence>
<gene>
    <name evidence="2" type="ORF">mMyoMyo1_010687</name>
</gene>
<comment type="caution">
    <text evidence="2">The sequence shown here is derived from an EMBL/GenBank/DDBJ whole genome shotgun (WGS) entry which is preliminary data.</text>
</comment>
<protein>
    <submittedName>
        <fullName evidence="2">Uncharacterized protein</fullName>
    </submittedName>
</protein>
<feature type="compositionally biased region" description="Low complexity" evidence="1">
    <location>
        <begin position="171"/>
        <end position="180"/>
    </location>
</feature>